<comment type="similarity">
    <text evidence="1">Belongs to the glycosyltransferase 32 family.</text>
</comment>
<organism evidence="3 4">
    <name type="scientific">Microbotryum saponariae</name>
    <dbReference type="NCBI Taxonomy" id="289078"/>
    <lineage>
        <taxon>Eukaryota</taxon>
        <taxon>Fungi</taxon>
        <taxon>Dikarya</taxon>
        <taxon>Basidiomycota</taxon>
        <taxon>Pucciniomycotina</taxon>
        <taxon>Microbotryomycetes</taxon>
        <taxon>Microbotryales</taxon>
        <taxon>Microbotryaceae</taxon>
        <taxon>Microbotryum</taxon>
    </lineage>
</organism>
<dbReference type="AlphaFoldDB" id="A0A2X0NBX7"/>
<dbReference type="PANTHER" id="PTHR12042">
    <property type="entry name" value="LACTOSYLCERAMIDE 4-ALPHA-GALACTOSYLTRANSFERASE ALPHA- 1,4-GALACTOSYLTRANSFERASE"/>
    <property type="match status" value="1"/>
</dbReference>
<sequence>MGGESVDLRSMRMPFGTNSNRMRPGLLGTTGGSGIDLRNPSSSSRYGDKLFSKRQHGALPSTRRIASYVFVTALLLLGFLWRRYQLHIEIQAYRRGWIRRNIDPVPPLSGTCFNPATIAATDYNTTLAHSPKYVELHAGLSMQVGDDCFAFASTIPRTVVPGMNLPKRTIFHTYWRDDLKPLGARQTALLDSILAMQDRETSTVILWTSALTTERLETHPLLSVLLKRYGPTRLVVRSVDKKALAEGTPMQGHNLLDLADQKAWLDGDLVRLLVLWAEGGVWVDFDTIMTGRDMRVLGEHEWVTQWDCYDKIYQPLNGAMMHFLKHSPYLCEMLYAMANDPPPQKDSTDWGSRLYYKVFRRLMAEGIAPFKILPFCFTDGVTCRLDNRLPDPFASAHAESKWSAQRLRSLERKVGNVWAVHLHNQWEKGFDPDGWVDRIIMSKVRDTIKREYPV</sequence>
<dbReference type="EMBL" id="FMWP01000096">
    <property type="protein sequence ID" value="SCZ99200.1"/>
    <property type="molecule type" value="Genomic_DNA"/>
</dbReference>
<feature type="region of interest" description="Disordered" evidence="2">
    <location>
        <begin position="19"/>
        <end position="41"/>
    </location>
</feature>
<gene>
    <name evidence="3" type="ORF">BZ3500_MVSOF-1268-A1-R1_CHR3-1G05872</name>
</gene>
<dbReference type="Gene3D" id="3.90.550.20">
    <property type="match status" value="1"/>
</dbReference>
<name>A0A2X0NBX7_9BASI</name>
<dbReference type="OrthoDB" id="409543at2759"/>
<dbReference type="InterPro" id="IPR007577">
    <property type="entry name" value="GlycoTrfase_DXD_sugar-bd_CS"/>
</dbReference>
<proteinExistence type="inferred from homology"/>
<dbReference type="GO" id="GO:0016758">
    <property type="term" value="F:hexosyltransferase activity"/>
    <property type="evidence" value="ECO:0007669"/>
    <property type="project" value="TreeGrafter"/>
</dbReference>
<evidence type="ECO:0000313" key="3">
    <source>
        <dbReference type="EMBL" id="SCZ99200.1"/>
    </source>
</evidence>
<evidence type="ECO:0000256" key="1">
    <source>
        <dbReference type="ARBA" id="ARBA00009003"/>
    </source>
</evidence>
<reference evidence="4" key="1">
    <citation type="submission" date="2016-10" db="EMBL/GenBank/DDBJ databases">
        <authorList>
            <person name="Jeantristanb JTB J.-T."/>
            <person name="Ricardo R."/>
        </authorList>
    </citation>
    <scope>NUCLEOTIDE SEQUENCE [LARGE SCALE GENOMIC DNA]</scope>
</reference>
<dbReference type="GO" id="GO:0006688">
    <property type="term" value="P:glycosphingolipid biosynthetic process"/>
    <property type="evidence" value="ECO:0007669"/>
    <property type="project" value="TreeGrafter"/>
</dbReference>
<dbReference type="Proteomes" id="UP000249723">
    <property type="component" value="Unassembled WGS sequence"/>
</dbReference>
<dbReference type="InterPro" id="IPR029044">
    <property type="entry name" value="Nucleotide-diphossugar_trans"/>
</dbReference>
<evidence type="ECO:0000313" key="4">
    <source>
        <dbReference type="Proteomes" id="UP000249723"/>
    </source>
</evidence>
<dbReference type="PANTHER" id="PTHR12042:SF21">
    <property type="entry name" value="ALPHA1,4-GALACTOSYLTRANSFERASE 1-RELATED"/>
    <property type="match status" value="1"/>
</dbReference>
<accession>A0A2X0NBX7</accession>
<dbReference type="Pfam" id="PF04488">
    <property type="entry name" value="Gly_transf_sug"/>
    <property type="match status" value="1"/>
</dbReference>
<dbReference type="STRING" id="289078.A0A2X0NBX7"/>
<dbReference type="InterPro" id="IPR051981">
    <property type="entry name" value="Glycosyltransf_32"/>
</dbReference>
<evidence type="ECO:0000256" key="2">
    <source>
        <dbReference type="SAM" id="MobiDB-lite"/>
    </source>
</evidence>
<protein>
    <submittedName>
        <fullName evidence="3">BZ3500_MvSof-1268-A1-R1_Chr3-1g05872 protein</fullName>
    </submittedName>
</protein>
<dbReference type="GO" id="GO:0016020">
    <property type="term" value="C:membrane"/>
    <property type="evidence" value="ECO:0007669"/>
    <property type="project" value="GOC"/>
</dbReference>
<keyword evidence="4" id="KW-1185">Reference proteome</keyword>
<dbReference type="SUPFAM" id="SSF53448">
    <property type="entry name" value="Nucleotide-diphospho-sugar transferases"/>
    <property type="match status" value="1"/>
</dbReference>